<feature type="site" description="Important for induction of apoptosis" evidence="6">
    <location>
        <position position="117"/>
    </location>
</feature>
<dbReference type="AlphaFoldDB" id="F4PPW6"/>
<evidence type="ECO:0000256" key="7">
    <source>
        <dbReference type="PROSITE-ProRule" id="PRU00464"/>
    </source>
</evidence>
<dbReference type="GO" id="GO:0000166">
    <property type="term" value="F:nucleotide binding"/>
    <property type="evidence" value="ECO:0007669"/>
    <property type="project" value="UniProtKB-KW"/>
</dbReference>
<dbReference type="CDD" id="cd01275">
    <property type="entry name" value="FHIT"/>
    <property type="match status" value="1"/>
</dbReference>
<dbReference type="OMA" id="DAIYGMM"/>
<dbReference type="STRING" id="1054147.F4PPW6"/>
<dbReference type="KEGG" id="dfa:DFA_04551"/>
<dbReference type="SUPFAM" id="SSF54197">
    <property type="entry name" value="HIT-like"/>
    <property type="match status" value="1"/>
</dbReference>
<dbReference type="FunFam" id="3.30.428.10:FF:000011">
    <property type="entry name" value="Fragile histidine triad"/>
    <property type="match status" value="1"/>
</dbReference>
<dbReference type="GO" id="GO:0016787">
    <property type="term" value="F:hydrolase activity"/>
    <property type="evidence" value="ECO:0007669"/>
    <property type="project" value="UniProtKB-KW"/>
</dbReference>
<evidence type="ECO:0000256" key="4">
    <source>
        <dbReference type="PIRSR" id="PIRSR601310-3"/>
    </source>
</evidence>
<evidence type="ECO:0000259" key="8">
    <source>
        <dbReference type="PROSITE" id="PS51084"/>
    </source>
</evidence>
<feature type="short sequence motif" description="Histidine triad motif" evidence="4 7">
    <location>
        <begin position="97"/>
        <end position="101"/>
    </location>
</feature>
<feature type="domain" description="HIT" evidence="8">
    <location>
        <begin position="5"/>
        <end position="112"/>
    </location>
</feature>
<keyword evidence="2" id="KW-0378">Hydrolase</keyword>
<dbReference type="PRINTS" id="PR00332">
    <property type="entry name" value="HISTRIAD"/>
</dbReference>
<dbReference type="Gene3D" id="3.30.428.10">
    <property type="entry name" value="HIT-like"/>
    <property type="match status" value="1"/>
</dbReference>
<dbReference type="PROSITE" id="PS51084">
    <property type="entry name" value="HIT_2"/>
    <property type="match status" value="1"/>
</dbReference>
<dbReference type="EMBL" id="GL883009">
    <property type="protein sequence ID" value="EGG22429.1"/>
    <property type="molecule type" value="Genomic_DNA"/>
</dbReference>
<dbReference type="InterPro" id="IPR019808">
    <property type="entry name" value="Histidine_triad_CS"/>
</dbReference>
<evidence type="ECO:0000256" key="5">
    <source>
        <dbReference type="PIRSR" id="PIRSR639383-2"/>
    </source>
</evidence>
<dbReference type="InterPro" id="IPR051884">
    <property type="entry name" value="Bis(5'-adenosyl)-TPase_reg"/>
</dbReference>
<name>F4PPW6_CACFS</name>
<dbReference type="InterPro" id="IPR036265">
    <property type="entry name" value="HIT-like_sf"/>
</dbReference>
<evidence type="ECO:0000256" key="3">
    <source>
        <dbReference type="PIRSR" id="PIRSR601310-1"/>
    </source>
</evidence>
<dbReference type="RefSeq" id="XP_004360280.1">
    <property type="nucleotide sequence ID" value="XM_004360223.1"/>
</dbReference>
<feature type="binding site" evidence="5">
    <location>
        <begin position="92"/>
        <end position="95"/>
    </location>
    <ligand>
        <name>substrate</name>
    </ligand>
</feature>
<feature type="binding site" evidence="5">
    <location>
        <position position="86"/>
    </location>
    <ligand>
        <name>substrate</name>
    </ligand>
</feature>
<accession>F4PPW6</accession>
<dbReference type="InterPro" id="IPR011146">
    <property type="entry name" value="HIT-like"/>
</dbReference>
<dbReference type="Pfam" id="PF01230">
    <property type="entry name" value="HIT"/>
    <property type="match status" value="1"/>
</dbReference>
<dbReference type="PANTHER" id="PTHR46243:SF1">
    <property type="entry name" value="BIS(5'-ADENOSYL)-TRIPHOSPHATASE"/>
    <property type="match status" value="1"/>
</dbReference>
<evidence type="ECO:0000313" key="9">
    <source>
        <dbReference type="EMBL" id="EGG22429.1"/>
    </source>
</evidence>
<evidence type="ECO:0000256" key="6">
    <source>
        <dbReference type="PIRSR" id="PIRSR639383-3"/>
    </source>
</evidence>
<dbReference type="PROSITE" id="PS00892">
    <property type="entry name" value="HIT_1"/>
    <property type="match status" value="1"/>
</dbReference>
<feature type="binding site" evidence="5">
    <location>
        <position position="101"/>
    </location>
    <ligand>
        <name>substrate</name>
    </ligand>
</feature>
<dbReference type="OrthoDB" id="680339at2759"/>
<dbReference type="GeneID" id="14874497"/>
<dbReference type="Proteomes" id="UP000007797">
    <property type="component" value="Unassembled WGS sequence"/>
</dbReference>
<evidence type="ECO:0000256" key="2">
    <source>
        <dbReference type="ARBA" id="ARBA00022801"/>
    </source>
</evidence>
<keyword evidence="1" id="KW-0547">Nucleotide-binding</keyword>
<keyword evidence="10" id="KW-1185">Reference proteome</keyword>
<gene>
    <name evidence="9" type="ORF">DFA_04551</name>
</gene>
<dbReference type="PANTHER" id="PTHR46243">
    <property type="entry name" value="BIS(5'-ADENOSYL)-TRIPHOSPHATASE"/>
    <property type="match status" value="1"/>
</dbReference>
<reference evidence="10" key="1">
    <citation type="journal article" date="2011" name="Genome Res.">
        <title>Phylogeny-wide analysis of social amoeba genomes highlights ancient origins for complex intercellular communication.</title>
        <authorList>
            <person name="Heidel A.J."/>
            <person name="Lawal H.M."/>
            <person name="Felder M."/>
            <person name="Schilde C."/>
            <person name="Helps N.R."/>
            <person name="Tunggal B."/>
            <person name="Rivero F."/>
            <person name="John U."/>
            <person name="Schleicher M."/>
            <person name="Eichinger L."/>
            <person name="Platzer M."/>
            <person name="Noegel A.A."/>
            <person name="Schaap P."/>
            <person name="Gloeckner G."/>
        </authorList>
    </citation>
    <scope>NUCLEOTIDE SEQUENCE [LARGE SCALE GENOMIC DNA]</scope>
    <source>
        <strain evidence="10">SH3</strain>
    </source>
</reference>
<feature type="active site" description="Tele-AMP-histidine intermediate" evidence="3">
    <location>
        <position position="99"/>
    </location>
</feature>
<evidence type="ECO:0000256" key="1">
    <source>
        <dbReference type="ARBA" id="ARBA00022741"/>
    </source>
</evidence>
<protein>
    <submittedName>
        <fullName evidence="9">Fragile histidine triad protein</fullName>
    </submittedName>
</protein>
<dbReference type="InterPro" id="IPR039383">
    <property type="entry name" value="FHIT"/>
</dbReference>
<dbReference type="InterPro" id="IPR001310">
    <property type="entry name" value="Histidine_triad_HIT"/>
</dbReference>
<evidence type="ECO:0000313" key="10">
    <source>
        <dbReference type="Proteomes" id="UP000007797"/>
    </source>
</evidence>
<feature type="binding site" evidence="5">
    <location>
        <position position="30"/>
    </location>
    <ligand>
        <name>substrate</name>
    </ligand>
</feature>
<proteinExistence type="predicted"/>
<sequence length="144" mass="16664">MSVTPFMFGPWVIRNSEIFFESALSVALVNLKPVLPGHVLICPRRVVPRYYDLEDHEIADLWKSAKIVSKVIEKHFNGDGLTFAIQDGKNAGQTVPHVHIHIIPRQKTDYENTDQIYTEIEKEREPRTLETMAKEADELRVYFQ</sequence>
<organism evidence="9 10">
    <name type="scientific">Cavenderia fasciculata</name>
    <name type="common">Slime mold</name>
    <name type="synonym">Dictyostelium fasciculatum</name>
    <dbReference type="NCBI Taxonomy" id="261658"/>
    <lineage>
        <taxon>Eukaryota</taxon>
        <taxon>Amoebozoa</taxon>
        <taxon>Evosea</taxon>
        <taxon>Eumycetozoa</taxon>
        <taxon>Dictyostelia</taxon>
        <taxon>Acytosteliales</taxon>
        <taxon>Cavenderiaceae</taxon>
        <taxon>Cavenderia</taxon>
    </lineage>
</organism>